<feature type="compositionally biased region" description="Pro residues" evidence="1">
    <location>
        <begin position="147"/>
        <end position="156"/>
    </location>
</feature>
<dbReference type="Proteomes" id="UP000821837">
    <property type="component" value="Unassembled WGS sequence"/>
</dbReference>
<evidence type="ECO:0000313" key="3">
    <source>
        <dbReference type="Proteomes" id="UP000821837"/>
    </source>
</evidence>
<proteinExistence type="predicted"/>
<name>A0A9D4TD39_RHISA</name>
<accession>A0A9D4TD39</accession>
<organism evidence="2 3">
    <name type="scientific">Rhipicephalus sanguineus</name>
    <name type="common">Brown dog tick</name>
    <name type="synonym">Ixodes sanguineus</name>
    <dbReference type="NCBI Taxonomy" id="34632"/>
    <lineage>
        <taxon>Eukaryota</taxon>
        <taxon>Metazoa</taxon>
        <taxon>Ecdysozoa</taxon>
        <taxon>Arthropoda</taxon>
        <taxon>Chelicerata</taxon>
        <taxon>Arachnida</taxon>
        <taxon>Acari</taxon>
        <taxon>Parasitiformes</taxon>
        <taxon>Ixodida</taxon>
        <taxon>Ixodoidea</taxon>
        <taxon>Ixodidae</taxon>
        <taxon>Rhipicephalinae</taxon>
        <taxon>Rhipicephalus</taxon>
        <taxon>Rhipicephalus</taxon>
    </lineage>
</organism>
<dbReference type="AlphaFoldDB" id="A0A9D4TD39"/>
<reference evidence="2" key="1">
    <citation type="journal article" date="2020" name="Cell">
        <title>Large-Scale Comparative Analyses of Tick Genomes Elucidate Their Genetic Diversity and Vector Capacities.</title>
        <authorList>
            <consortium name="Tick Genome and Microbiome Consortium (TIGMIC)"/>
            <person name="Jia N."/>
            <person name="Wang J."/>
            <person name="Shi W."/>
            <person name="Du L."/>
            <person name="Sun Y."/>
            <person name="Zhan W."/>
            <person name="Jiang J.F."/>
            <person name="Wang Q."/>
            <person name="Zhang B."/>
            <person name="Ji P."/>
            <person name="Bell-Sakyi L."/>
            <person name="Cui X.M."/>
            <person name="Yuan T.T."/>
            <person name="Jiang B.G."/>
            <person name="Yang W.F."/>
            <person name="Lam T.T."/>
            <person name="Chang Q.C."/>
            <person name="Ding S.J."/>
            <person name="Wang X.J."/>
            <person name="Zhu J.G."/>
            <person name="Ruan X.D."/>
            <person name="Zhao L."/>
            <person name="Wei J.T."/>
            <person name="Ye R.Z."/>
            <person name="Que T.C."/>
            <person name="Du C.H."/>
            <person name="Zhou Y.H."/>
            <person name="Cheng J.X."/>
            <person name="Dai P.F."/>
            <person name="Guo W.B."/>
            <person name="Han X.H."/>
            <person name="Huang E.J."/>
            <person name="Li L.F."/>
            <person name="Wei W."/>
            <person name="Gao Y.C."/>
            <person name="Liu J.Z."/>
            <person name="Shao H.Z."/>
            <person name="Wang X."/>
            <person name="Wang C.C."/>
            <person name="Yang T.C."/>
            <person name="Huo Q.B."/>
            <person name="Li W."/>
            <person name="Chen H.Y."/>
            <person name="Chen S.E."/>
            <person name="Zhou L.G."/>
            <person name="Ni X.B."/>
            <person name="Tian J.H."/>
            <person name="Sheng Y."/>
            <person name="Liu T."/>
            <person name="Pan Y.S."/>
            <person name="Xia L.Y."/>
            <person name="Li J."/>
            <person name="Zhao F."/>
            <person name="Cao W.C."/>
        </authorList>
    </citation>
    <scope>NUCLEOTIDE SEQUENCE</scope>
    <source>
        <strain evidence="2">Rsan-2018</strain>
    </source>
</reference>
<feature type="region of interest" description="Disordered" evidence="1">
    <location>
        <begin position="95"/>
        <end position="156"/>
    </location>
</feature>
<keyword evidence="3" id="KW-1185">Reference proteome</keyword>
<feature type="compositionally biased region" description="Low complexity" evidence="1">
    <location>
        <begin position="101"/>
        <end position="121"/>
    </location>
</feature>
<protein>
    <submittedName>
        <fullName evidence="2">Uncharacterized protein</fullName>
    </submittedName>
</protein>
<comment type="caution">
    <text evidence="2">The sequence shown here is derived from an EMBL/GenBank/DDBJ whole genome shotgun (WGS) entry which is preliminary data.</text>
</comment>
<evidence type="ECO:0000256" key="1">
    <source>
        <dbReference type="SAM" id="MobiDB-lite"/>
    </source>
</evidence>
<gene>
    <name evidence="2" type="ORF">HPB52_025301</name>
</gene>
<dbReference type="EMBL" id="JABSTV010000649">
    <property type="protein sequence ID" value="KAH7985920.1"/>
    <property type="molecule type" value="Genomic_DNA"/>
</dbReference>
<dbReference type="VEuPathDB" id="VectorBase:RSAN_054769"/>
<reference evidence="2" key="2">
    <citation type="submission" date="2021-09" db="EMBL/GenBank/DDBJ databases">
        <authorList>
            <person name="Jia N."/>
            <person name="Wang J."/>
            <person name="Shi W."/>
            <person name="Du L."/>
            <person name="Sun Y."/>
            <person name="Zhan W."/>
            <person name="Jiang J."/>
            <person name="Wang Q."/>
            <person name="Zhang B."/>
            <person name="Ji P."/>
            <person name="Sakyi L.B."/>
            <person name="Cui X."/>
            <person name="Yuan T."/>
            <person name="Jiang B."/>
            <person name="Yang W."/>
            <person name="Lam T.T.-Y."/>
            <person name="Chang Q."/>
            <person name="Ding S."/>
            <person name="Wang X."/>
            <person name="Zhu J."/>
            <person name="Ruan X."/>
            <person name="Zhao L."/>
            <person name="Wei J."/>
            <person name="Que T."/>
            <person name="Du C."/>
            <person name="Cheng J."/>
            <person name="Dai P."/>
            <person name="Han X."/>
            <person name="Huang E."/>
            <person name="Gao Y."/>
            <person name="Liu J."/>
            <person name="Shao H."/>
            <person name="Ye R."/>
            <person name="Li L."/>
            <person name="Wei W."/>
            <person name="Wang X."/>
            <person name="Wang C."/>
            <person name="Huo Q."/>
            <person name="Li W."/>
            <person name="Guo W."/>
            <person name="Chen H."/>
            <person name="Chen S."/>
            <person name="Zhou L."/>
            <person name="Zhou L."/>
            <person name="Ni X."/>
            <person name="Tian J."/>
            <person name="Zhou Y."/>
            <person name="Sheng Y."/>
            <person name="Liu T."/>
            <person name="Pan Y."/>
            <person name="Xia L."/>
            <person name="Li J."/>
            <person name="Zhao F."/>
            <person name="Cao W."/>
        </authorList>
    </citation>
    <scope>NUCLEOTIDE SEQUENCE</scope>
    <source>
        <strain evidence="2">Rsan-2018</strain>
        <tissue evidence="2">Larvae</tissue>
    </source>
</reference>
<sequence length="156" mass="17034">MRRSLRTRLPVPTAACFQNRLTLPTSTGVTRPNDVASVKILTVVMLHNICGPWRRERECEFTTQIVLALFSASTQRPRSTWSQTDAGTLISNRIHLVPQQSPSSGGLDFSSSSPRTQESESLPQTPPRPEPVRSSPTPRTLTLLPVASPPVAPATP</sequence>
<evidence type="ECO:0000313" key="2">
    <source>
        <dbReference type="EMBL" id="KAH7985920.1"/>
    </source>
</evidence>